<accession>A0ABT3ILX7</accession>
<evidence type="ECO:0000313" key="3">
    <source>
        <dbReference type="Proteomes" id="UP001207742"/>
    </source>
</evidence>
<dbReference type="Pfam" id="PF11958">
    <property type="entry name" value="DUF3472"/>
    <property type="match status" value="1"/>
</dbReference>
<gene>
    <name evidence="2" type="ORF">OL497_13735</name>
</gene>
<dbReference type="RefSeq" id="WP_264730914.1">
    <property type="nucleotide sequence ID" value="NZ_JAPDNR010000001.1"/>
</dbReference>
<dbReference type="EMBL" id="JAPDNS010000001">
    <property type="protein sequence ID" value="MCW3484965.1"/>
    <property type="molecule type" value="Genomic_DNA"/>
</dbReference>
<dbReference type="Pfam" id="PF16871">
    <property type="entry name" value="DUF5077"/>
    <property type="match status" value="1"/>
</dbReference>
<comment type="caution">
    <text evidence="2">The sequence shown here is derived from an EMBL/GenBank/DDBJ whole genome shotgun (WGS) entry which is preliminary data.</text>
</comment>
<protein>
    <submittedName>
        <fullName evidence="2">DUF3472 domain-containing protein</fullName>
    </submittedName>
</protein>
<sequence length="446" mass="47903">MKRTLSGALFMGALSLSSCYKSGITSGENKPVAAGKSTTAAAGLTDLAVSLGANAWLTQPAAGGGEVVASYGLANWTSTGAVFSAYFRTSVTGTLHLAMRAKVPSGSSQLKITAAGQSQTITASGSTYQTVDIGDFNVTDTGYVKVDFQGVTRTGGYFADVSDLYISGAATSGRLHYIQNDVYWGRRGPSVHLGYTPPAGKNIAWFYNEVTIPTGQDPIGSYFMSNGFSQGYFGIQVNSSTERRVLFSVWSPANTDDPNSIPDSLKIELLRKGPNVVSGSFGNEGAGGQSYLVYNWQAGNTYRFLTKAEPVAQNKTIFTSWFYAPETGSWQLIASFKRPQTNTYLTGLYSFLENFSTDTGFKGRKGQYGNQWVCDTNGNWYELTTAKFTGDATATAQSRMDFAGGVENNRFYLRNCGFFAGFLKLNTPLSRTASGTAPVINFNQLP</sequence>
<dbReference type="InterPro" id="IPR021862">
    <property type="entry name" value="DUF3472"/>
</dbReference>
<name>A0ABT3ILX7_9BACT</name>
<dbReference type="Proteomes" id="UP001207742">
    <property type="component" value="Unassembled WGS sequence"/>
</dbReference>
<reference evidence="2 3" key="1">
    <citation type="submission" date="2022-10" db="EMBL/GenBank/DDBJ databases">
        <title>Chitinophaga nivalis PC15 sp. nov., isolated from Pyeongchang county, South Korea.</title>
        <authorList>
            <person name="Trinh H.N."/>
        </authorList>
    </citation>
    <scope>NUCLEOTIDE SEQUENCE [LARGE SCALE GENOMIC DNA]</scope>
    <source>
        <strain evidence="2 3">PC14</strain>
    </source>
</reference>
<proteinExistence type="predicted"/>
<dbReference type="PROSITE" id="PS51257">
    <property type="entry name" value="PROKAR_LIPOPROTEIN"/>
    <property type="match status" value="1"/>
</dbReference>
<organism evidence="2 3">
    <name type="scientific">Chitinophaga nivalis</name>
    <dbReference type="NCBI Taxonomy" id="2991709"/>
    <lineage>
        <taxon>Bacteria</taxon>
        <taxon>Pseudomonadati</taxon>
        <taxon>Bacteroidota</taxon>
        <taxon>Chitinophagia</taxon>
        <taxon>Chitinophagales</taxon>
        <taxon>Chitinophagaceae</taxon>
        <taxon>Chitinophaga</taxon>
    </lineage>
</organism>
<dbReference type="InterPro" id="IPR031712">
    <property type="entry name" value="DUF5077"/>
</dbReference>
<keyword evidence="3" id="KW-1185">Reference proteome</keyword>
<feature type="domain" description="DUF5077" evidence="1">
    <location>
        <begin position="49"/>
        <end position="171"/>
    </location>
</feature>
<evidence type="ECO:0000313" key="2">
    <source>
        <dbReference type="EMBL" id="MCW3484965.1"/>
    </source>
</evidence>
<evidence type="ECO:0000259" key="1">
    <source>
        <dbReference type="Pfam" id="PF16871"/>
    </source>
</evidence>